<dbReference type="Proteomes" id="UP000070700">
    <property type="component" value="Unassembled WGS sequence"/>
</dbReference>
<dbReference type="SUPFAM" id="SSF52833">
    <property type="entry name" value="Thioredoxin-like"/>
    <property type="match status" value="1"/>
</dbReference>
<dbReference type="InParanoid" id="A0A194XUR0"/>
<dbReference type="InterPro" id="IPR036249">
    <property type="entry name" value="Thioredoxin-like_sf"/>
</dbReference>
<dbReference type="OrthoDB" id="5809458at2759"/>
<dbReference type="InterPro" id="IPR050931">
    <property type="entry name" value="Mito_Protein_Transport_Metaxin"/>
</dbReference>
<dbReference type="KEGG" id="psco:LY89DRAFT_572539"/>
<dbReference type="InterPro" id="IPR026928">
    <property type="entry name" value="FAX/IsoI-like"/>
</dbReference>
<dbReference type="Pfam" id="PF17172">
    <property type="entry name" value="GST_N_4"/>
    <property type="match status" value="1"/>
</dbReference>
<dbReference type="EMBL" id="KQ947404">
    <property type="protein sequence ID" value="KUJ23774.1"/>
    <property type="molecule type" value="Genomic_DNA"/>
</dbReference>
<dbReference type="GO" id="GO:0005737">
    <property type="term" value="C:cytoplasm"/>
    <property type="evidence" value="ECO:0007669"/>
    <property type="project" value="TreeGrafter"/>
</dbReference>
<accession>A0A194XUR0</accession>
<dbReference type="SFLD" id="SFLDG01200">
    <property type="entry name" value="SUF1.1"/>
    <property type="match status" value="1"/>
</dbReference>
<evidence type="ECO:0000313" key="4">
    <source>
        <dbReference type="Proteomes" id="UP000070700"/>
    </source>
</evidence>
<comment type="similarity">
    <text evidence="1">Belongs to the FAX family.</text>
</comment>
<protein>
    <recommendedName>
        <fullName evidence="2">Thioredoxin-like fold domain-containing protein</fullName>
    </recommendedName>
</protein>
<evidence type="ECO:0000313" key="3">
    <source>
        <dbReference type="EMBL" id="KUJ23774.1"/>
    </source>
</evidence>
<dbReference type="PANTHER" id="PTHR12289">
    <property type="entry name" value="METAXIN RELATED"/>
    <property type="match status" value="1"/>
</dbReference>
<dbReference type="SFLD" id="SFLDG01180">
    <property type="entry name" value="SUF1"/>
    <property type="match status" value="1"/>
</dbReference>
<evidence type="ECO:0000259" key="2">
    <source>
        <dbReference type="Pfam" id="PF17172"/>
    </source>
</evidence>
<feature type="domain" description="Thioredoxin-like fold" evidence="2">
    <location>
        <begin position="26"/>
        <end position="125"/>
    </location>
</feature>
<reference evidence="3 4" key="1">
    <citation type="submission" date="2015-10" db="EMBL/GenBank/DDBJ databases">
        <title>Full genome of DAOMC 229536 Phialocephala scopiformis, a fungal endophyte of spruce producing the potent anti-insectan compound rugulosin.</title>
        <authorList>
            <consortium name="DOE Joint Genome Institute"/>
            <person name="Walker A.K."/>
            <person name="Frasz S.L."/>
            <person name="Seifert K.A."/>
            <person name="Miller J.D."/>
            <person name="Mondo S.J."/>
            <person name="Labutti K."/>
            <person name="Lipzen A."/>
            <person name="Dockter R."/>
            <person name="Kennedy M."/>
            <person name="Grigoriev I.V."/>
            <person name="Spatafora J.W."/>
        </authorList>
    </citation>
    <scope>NUCLEOTIDE SEQUENCE [LARGE SCALE GENOMIC DNA]</scope>
    <source>
        <strain evidence="3 4">CBS 120377</strain>
    </source>
</reference>
<name>A0A194XUR0_MOLSC</name>
<keyword evidence="4" id="KW-1185">Reference proteome</keyword>
<dbReference type="STRING" id="149040.A0A194XUR0"/>
<organism evidence="3 4">
    <name type="scientific">Mollisia scopiformis</name>
    <name type="common">Conifer needle endophyte fungus</name>
    <name type="synonym">Phialocephala scopiformis</name>
    <dbReference type="NCBI Taxonomy" id="149040"/>
    <lineage>
        <taxon>Eukaryota</taxon>
        <taxon>Fungi</taxon>
        <taxon>Dikarya</taxon>
        <taxon>Ascomycota</taxon>
        <taxon>Pezizomycotina</taxon>
        <taxon>Leotiomycetes</taxon>
        <taxon>Helotiales</taxon>
        <taxon>Mollisiaceae</taxon>
        <taxon>Mollisia</taxon>
    </lineage>
</organism>
<dbReference type="InterPro" id="IPR012336">
    <property type="entry name" value="Thioredoxin-like_fold"/>
</dbReference>
<dbReference type="InterPro" id="IPR040079">
    <property type="entry name" value="Glutathione_S-Trfase"/>
</dbReference>
<dbReference type="AlphaFoldDB" id="A0A194XUR0"/>
<proteinExistence type="inferred from homology"/>
<dbReference type="SFLD" id="SFLDS00019">
    <property type="entry name" value="Glutathione_Transferase_(cytos"/>
    <property type="match status" value="1"/>
</dbReference>
<dbReference type="PANTHER" id="PTHR12289:SF41">
    <property type="entry name" value="FAILED AXON CONNECTIONS-RELATED"/>
    <property type="match status" value="1"/>
</dbReference>
<dbReference type="GeneID" id="28818371"/>
<gene>
    <name evidence="3" type="ORF">LY89DRAFT_572539</name>
</gene>
<evidence type="ECO:0000256" key="1">
    <source>
        <dbReference type="ARBA" id="ARBA00006475"/>
    </source>
</evidence>
<dbReference type="RefSeq" id="XP_018078129.1">
    <property type="nucleotide sequence ID" value="XM_018208645.1"/>
</dbReference>
<sequence>MASTTYLAPSILLHRGWNESSYVWSPFVTKVEARMRFAGLSYKQTAGSPRTAPKGKIPYIELSQKGSDPELIGDSSQIIERLVNDGLLPDLNAKLGPVERAHDMALRALLEDKLYFYQGYEKWHENYYAMRDHSLSSIPYPIRIIVGLLAYRKTMTTLYGQGSGRFSGQEIAGFRENIWANIEALLVDSRKKSAGSKEDAKCFWVLGGDGPSEADAVLYGFIIGALICFAAPVSQRVVRTFPVIKEYAQRIHDRYFPDYTGWNESYHGD</sequence>